<dbReference type="InterPro" id="IPR059177">
    <property type="entry name" value="GH29D-like_dom"/>
</dbReference>
<evidence type="ECO:0000256" key="1">
    <source>
        <dbReference type="SAM" id="SignalP"/>
    </source>
</evidence>
<feature type="chain" id="PRO_5020482247" evidence="1">
    <location>
        <begin position="36"/>
        <end position="655"/>
    </location>
</feature>
<feature type="domain" description="GH29D-like beta-sandwich" evidence="3">
    <location>
        <begin position="47"/>
        <end position="104"/>
    </location>
</feature>
<gene>
    <name evidence="4" type="ORF">ESP57_06445</name>
</gene>
<evidence type="ECO:0000313" key="5">
    <source>
        <dbReference type="Proteomes" id="UP000292935"/>
    </source>
</evidence>
<dbReference type="InterPro" id="IPR029052">
    <property type="entry name" value="Metallo-depent_PP-like"/>
</dbReference>
<protein>
    <submittedName>
        <fullName evidence="4">Phosphoesterase</fullName>
    </submittedName>
</protein>
<feature type="domain" description="Calcineurin-like phosphoesterase" evidence="2">
    <location>
        <begin position="123"/>
        <end position="314"/>
    </location>
</feature>
<dbReference type="AlphaFoldDB" id="A0A4Q2JNP4"/>
<dbReference type="RefSeq" id="WP_129230972.1">
    <property type="nucleotide sequence ID" value="NZ_SDPO01000002.1"/>
</dbReference>
<dbReference type="Pfam" id="PF13290">
    <property type="entry name" value="CHB_HEX_C_1"/>
    <property type="match status" value="1"/>
</dbReference>
<reference evidence="4 5" key="1">
    <citation type="submission" date="2019-01" db="EMBL/GenBank/DDBJ databases">
        <authorList>
            <person name="Li J."/>
        </authorList>
    </citation>
    <scope>NUCLEOTIDE SEQUENCE [LARGE SCALE GENOMIC DNA]</scope>
    <source>
        <strain evidence="4 5">CCUG 35506</strain>
    </source>
</reference>
<dbReference type="Proteomes" id="UP000292935">
    <property type="component" value="Unassembled WGS sequence"/>
</dbReference>
<accession>A0A4Q2JNP4</accession>
<dbReference type="Pfam" id="PF00149">
    <property type="entry name" value="Metallophos"/>
    <property type="match status" value="1"/>
</dbReference>
<evidence type="ECO:0000259" key="3">
    <source>
        <dbReference type="Pfam" id="PF13290"/>
    </source>
</evidence>
<dbReference type="OrthoDB" id="9770043at2"/>
<keyword evidence="1" id="KW-0732">Signal</keyword>
<sequence>MPFSRKPAVALPGAVAVTVAAVIAAAGAAAPVAHATDDLAAPTFSVDGGRHVGPTTVELSAPAGADIRYTLDGSMPTLTSPRYEEPITIEESANLSAVSVLGGEVSAAEIEGYLIKSEEPLLSFVVMSDIETTSYDEASRARWDHYFDTITSIQAAPDLILSNGDQIADNNYNTGPHHQVIRSLLSDGLTSHGLDDTKMLVTFGNHDDRLNVMSQYYPTEWFPHTGGGYYEQVVEGHHFLILNTEAYDATQRAWLQGRLAAIAAEPGALNRPVFVVGHRPTPGTVNDGAQATNPAIAADLAAYPQSVFISGHSHLNVNSEKSIHQKDFTAVNDGSMSYSQIPRDAYQNYGPHLIDNFTLPVPQAIFIEVYADRTEIDRIAFSAEPRRTYDANGGWAPYPPTVPTPSAGALAGPTWTVRLDGATAAEVKANFDYTDAVRADRTAPVLGDEPSVRSTATGSVLRVPRASDDEQVSGYDITVTDVATGAAALPFRAGAKVSSDFFFAPMPSVLEIPLAIKQGLQPASPVVSLTNGRAYTATVTAVDGWGNRSATTSVDFVAGFDGVPVEAEARCLGSKAYVTVKAANDEADAVALAISTVYGEKSFANVIAGKSSVHSFPVRAASAPAGAVTVQATRVIGGTPVTVATTAPYDAATCE</sequence>
<comment type="caution">
    <text evidence="4">The sequence shown here is derived from an EMBL/GenBank/DDBJ whole genome shotgun (WGS) entry which is preliminary data.</text>
</comment>
<keyword evidence="5" id="KW-1185">Reference proteome</keyword>
<dbReference type="Gene3D" id="3.60.21.10">
    <property type="match status" value="1"/>
</dbReference>
<organism evidence="4 5">
    <name type="scientific">Agromyces fucosus</name>
    <dbReference type="NCBI Taxonomy" id="41985"/>
    <lineage>
        <taxon>Bacteria</taxon>
        <taxon>Bacillati</taxon>
        <taxon>Actinomycetota</taxon>
        <taxon>Actinomycetes</taxon>
        <taxon>Micrococcales</taxon>
        <taxon>Microbacteriaceae</taxon>
        <taxon>Agromyces</taxon>
    </lineage>
</organism>
<name>A0A4Q2JNP4_9MICO</name>
<feature type="signal peptide" evidence="1">
    <location>
        <begin position="1"/>
        <end position="35"/>
    </location>
</feature>
<proteinExistence type="predicted"/>
<dbReference type="GO" id="GO:0016787">
    <property type="term" value="F:hydrolase activity"/>
    <property type="evidence" value="ECO:0007669"/>
    <property type="project" value="InterPro"/>
</dbReference>
<evidence type="ECO:0000259" key="2">
    <source>
        <dbReference type="Pfam" id="PF00149"/>
    </source>
</evidence>
<dbReference type="InterPro" id="IPR004843">
    <property type="entry name" value="Calcineurin-like_PHP"/>
</dbReference>
<evidence type="ECO:0000313" key="4">
    <source>
        <dbReference type="EMBL" id="RXZ48634.1"/>
    </source>
</evidence>
<dbReference type="EMBL" id="SDPO01000002">
    <property type="protein sequence ID" value="RXZ48634.1"/>
    <property type="molecule type" value="Genomic_DNA"/>
</dbReference>
<dbReference type="SUPFAM" id="SSF56300">
    <property type="entry name" value="Metallo-dependent phosphatases"/>
    <property type="match status" value="1"/>
</dbReference>